<reference evidence="1" key="1">
    <citation type="submission" date="2021-01" db="EMBL/GenBank/DDBJ databases">
        <authorList>
            <person name="Corre E."/>
            <person name="Pelletier E."/>
            <person name="Niang G."/>
            <person name="Scheremetjew M."/>
            <person name="Finn R."/>
            <person name="Kale V."/>
            <person name="Holt S."/>
            <person name="Cochrane G."/>
            <person name="Meng A."/>
            <person name="Brown T."/>
            <person name="Cohen L."/>
        </authorList>
    </citation>
    <scope>NUCLEOTIDE SEQUENCE</scope>
    <source>
        <strain evidence="1">B650</strain>
    </source>
</reference>
<dbReference type="Pfam" id="PF02622">
    <property type="entry name" value="DUF179"/>
    <property type="match status" value="1"/>
</dbReference>
<dbReference type="Gene3D" id="3.40.1740.10">
    <property type="entry name" value="VC0467-like"/>
    <property type="match status" value="1"/>
</dbReference>
<dbReference type="SUPFAM" id="SSF143456">
    <property type="entry name" value="VC0467-like"/>
    <property type="match status" value="1"/>
</dbReference>
<name>A0A6U2RXX3_9STRA</name>
<dbReference type="EMBL" id="HBGY01028160">
    <property type="protein sequence ID" value="CAD9603237.1"/>
    <property type="molecule type" value="Transcribed_RNA"/>
</dbReference>
<gene>
    <name evidence="1" type="ORF">LDAN0321_LOCUS17403</name>
    <name evidence="2" type="ORF">LDAN0321_LOCUS17404</name>
</gene>
<evidence type="ECO:0000313" key="1">
    <source>
        <dbReference type="EMBL" id="CAD9603234.1"/>
    </source>
</evidence>
<organism evidence="1">
    <name type="scientific">Leptocylindrus danicus</name>
    <dbReference type="NCBI Taxonomy" id="163516"/>
    <lineage>
        <taxon>Eukaryota</taxon>
        <taxon>Sar</taxon>
        <taxon>Stramenopiles</taxon>
        <taxon>Ochrophyta</taxon>
        <taxon>Bacillariophyta</taxon>
        <taxon>Coscinodiscophyceae</taxon>
        <taxon>Chaetocerotophycidae</taxon>
        <taxon>Leptocylindrales</taxon>
        <taxon>Leptocylindraceae</taxon>
        <taxon>Leptocylindrus</taxon>
    </lineage>
</organism>
<protein>
    <submittedName>
        <fullName evidence="1">Uncharacterized protein</fullName>
    </submittedName>
</protein>
<sequence length="389" mass="42643">MKVIDSITSSLLLSYTVSAFAPQSLRAQKQRQCSAAAPLHMSGDRAHTEKMLEDMMGDDWRTFRAKLVAQELAEAQPEQDIRNAHRTMHQSDTAWRNGGNGGFFSGAMSFIKGNNNHNREQQNQQEQNANVQRDHLDMPNIDDSSLLACNDPFASAEDIPALLEPRVKIDSKRWAHQLPNVEPGCVLIANEKLGGVFHQTVVLIIDHDDVNGSTGLVINRPLEGTLMQISSATTSAERKGNLDKGLQMAFNAAKVSYGGPVMQDDYTVLHGWGEVEGSKKVAPGVFVGGSSELAFEARRSNFNPAHALFTKGHAAWVPNQLQREINRGVWYIASASSNFILRYAGAELKDGVDNPDDLWADILTAMGGHFPQIAQAFAGPGDKRMKKLP</sequence>
<dbReference type="PANTHER" id="PTHR31984">
    <property type="entry name" value="TRANSPORTER, PUTATIVE (DUF179)-RELATED"/>
    <property type="match status" value="1"/>
</dbReference>
<proteinExistence type="predicted"/>
<evidence type="ECO:0000313" key="2">
    <source>
        <dbReference type="EMBL" id="CAD9603237.1"/>
    </source>
</evidence>
<dbReference type="AlphaFoldDB" id="A0A6U2RXX3"/>
<dbReference type="PANTHER" id="PTHR31984:SF17">
    <property type="entry name" value="TRANSCRIPTIONAL REGULATOR"/>
    <property type="match status" value="1"/>
</dbReference>
<dbReference type="InterPro" id="IPR003774">
    <property type="entry name" value="AlgH-like"/>
</dbReference>
<dbReference type="EMBL" id="HBGY01028159">
    <property type="protein sequence ID" value="CAD9603234.1"/>
    <property type="molecule type" value="Transcribed_RNA"/>
</dbReference>
<accession>A0A6U2RXX3</accession>